<comment type="caution">
    <text evidence="2">The sequence shown here is derived from an EMBL/GenBank/DDBJ whole genome shotgun (WGS) entry which is preliminary data.</text>
</comment>
<name>A0ABU9E6Z1_9BACT</name>
<evidence type="ECO:0000313" key="2">
    <source>
        <dbReference type="EMBL" id="MEK9499735.1"/>
    </source>
</evidence>
<keyword evidence="1" id="KW-0812">Transmembrane</keyword>
<gene>
    <name evidence="2" type="ORF">WI372_01910</name>
</gene>
<evidence type="ECO:0008006" key="4">
    <source>
        <dbReference type="Google" id="ProtNLM"/>
    </source>
</evidence>
<dbReference type="EMBL" id="JBBHLI010000001">
    <property type="protein sequence ID" value="MEK9499735.1"/>
    <property type="molecule type" value="Genomic_DNA"/>
</dbReference>
<evidence type="ECO:0000256" key="1">
    <source>
        <dbReference type="SAM" id="Phobius"/>
    </source>
</evidence>
<protein>
    <recommendedName>
        <fullName evidence="4">TFIIB-type zinc ribbon-containing protein</fullName>
    </recommendedName>
</protein>
<keyword evidence="1" id="KW-1133">Transmembrane helix</keyword>
<organism evidence="2 3">
    <name type="scientific">Gaopeijia maritima</name>
    <dbReference type="NCBI Taxonomy" id="3119007"/>
    <lineage>
        <taxon>Bacteria</taxon>
        <taxon>Pseudomonadati</taxon>
        <taxon>Gemmatimonadota</taxon>
        <taxon>Longimicrobiia</taxon>
        <taxon>Gaopeijiales</taxon>
        <taxon>Gaopeijiaceae</taxon>
        <taxon>Gaopeijia</taxon>
    </lineage>
</organism>
<dbReference type="RefSeq" id="WP_405278253.1">
    <property type="nucleotide sequence ID" value="NZ_CP144380.1"/>
</dbReference>
<reference evidence="2 3" key="1">
    <citation type="submission" date="2024-02" db="EMBL/GenBank/DDBJ databases">
        <title>A novel Gemmatimonadota bacterium.</title>
        <authorList>
            <person name="Du Z.-J."/>
            <person name="Ye Y.-Q."/>
        </authorList>
    </citation>
    <scope>NUCLEOTIDE SEQUENCE [LARGE SCALE GENOMIC DNA]</scope>
    <source>
        <strain evidence="2 3">DH-20</strain>
    </source>
</reference>
<keyword evidence="1" id="KW-0472">Membrane</keyword>
<evidence type="ECO:0000313" key="3">
    <source>
        <dbReference type="Proteomes" id="UP001484239"/>
    </source>
</evidence>
<dbReference type="Proteomes" id="UP001484239">
    <property type="component" value="Unassembled WGS sequence"/>
</dbReference>
<proteinExistence type="predicted"/>
<accession>A0ABU9E6Z1</accession>
<sequence>MDPLAERANSLYWDSDASVNDIADELDLSKGSLYGMIEPRGASLACPDCGSELEYPNRTAREKGFLTCGECGLEEEEEVIRGLAGEAITLYSSAPDEARSRRTLWATALLGAAAGIMIARWMRR</sequence>
<keyword evidence="3" id="KW-1185">Reference proteome</keyword>
<feature type="transmembrane region" description="Helical" evidence="1">
    <location>
        <begin position="103"/>
        <end position="122"/>
    </location>
</feature>